<dbReference type="PANTHER" id="PTHR10916">
    <property type="entry name" value="60S RIBOSOMAL PROTEIN L35/50S RIBOSOMAL PROTEIN L29"/>
    <property type="match status" value="1"/>
</dbReference>
<dbReference type="NCBIfam" id="TIGR00012">
    <property type="entry name" value="L29"/>
    <property type="match status" value="1"/>
</dbReference>
<evidence type="ECO:0000313" key="7">
    <source>
        <dbReference type="Proteomes" id="UP000007030"/>
    </source>
</evidence>
<dbReference type="Pfam" id="PF00831">
    <property type="entry name" value="Ribosomal_L29"/>
    <property type="match status" value="1"/>
</dbReference>
<dbReference type="KEGG" id="mhd:Marky_1718"/>
<dbReference type="InterPro" id="IPR018254">
    <property type="entry name" value="Ribosomal_uL29_CS"/>
</dbReference>
<proteinExistence type="inferred from homology"/>
<accession>F2NMR9</accession>
<keyword evidence="7" id="KW-1185">Reference proteome</keyword>
<dbReference type="InterPro" id="IPR036049">
    <property type="entry name" value="Ribosomal_uL29_sf"/>
</dbReference>
<dbReference type="EMBL" id="CP002630">
    <property type="protein sequence ID" value="AEB12453.1"/>
    <property type="molecule type" value="Genomic_DNA"/>
</dbReference>
<evidence type="ECO:0000256" key="3">
    <source>
        <dbReference type="ARBA" id="ARBA00023274"/>
    </source>
</evidence>
<dbReference type="HAMAP" id="MF_00374">
    <property type="entry name" value="Ribosomal_uL29"/>
    <property type="match status" value="1"/>
</dbReference>
<dbReference type="SUPFAM" id="SSF46561">
    <property type="entry name" value="Ribosomal protein L29 (L29p)"/>
    <property type="match status" value="1"/>
</dbReference>
<dbReference type="InterPro" id="IPR050063">
    <property type="entry name" value="Ribosomal_protein_uL29"/>
</dbReference>
<keyword evidence="3 5" id="KW-0687">Ribonucleoprotein</keyword>
<evidence type="ECO:0000256" key="1">
    <source>
        <dbReference type="ARBA" id="ARBA00009254"/>
    </source>
</evidence>
<gene>
    <name evidence="5" type="primary">rpmC</name>
    <name evidence="6" type="ordered locus">Marky_1718</name>
</gene>
<dbReference type="GO" id="GO:0003735">
    <property type="term" value="F:structural constituent of ribosome"/>
    <property type="evidence" value="ECO:0007669"/>
    <property type="project" value="InterPro"/>
</dbReference>
<dbReference type="HOGENOM" id="CLU_158491_0_2_0"/>
<dbReference type="FunFam" id="1.10.287.310:FF:000001">
    <property type="entry name" value="50S ribosomal protein L29"/>
    <property type="match status" value="1"/>
</dbReference>
<reference evidence="6 7" key="1">
    <citation type="journal article" date="2012" name="Stand. Genomic Sci.">
        <title>Complete genome sequence of the aerobic, heterotroph Marinithermus hydrothermalis type strain (T1(T)) from a deep-sea hydrothermal vent chimney.</title>
        <authorList>
            <person name="Copeland A."/>
            <person name="Gu W."/>
            <person name="Yasawong M."/>
            <person name="Lapidus A."/>
            <person name="Lucas S."/>
            <person name="Deshpande S."/>
            <person name="Pagani I."/>
            <person name="Tapia R."/>
            <person name="Cheng J.F."/>
            <person name="Goodwin L.A."/>
            <person name="Pitluck S."/>
            <person name="Liolios K."/>
            <person name="Ivanova N."/>
            <person name="Mavromatis K."/>
            <person name="Mikhailova N."/>
            <person name="Pati A."/>
            <person name="Chen A."/>
            <person name="Palaniappan K."/>
            <person name="Land M."/>
            <person name="Pan C."/>
            <person name="Brambilla E.M."/>
            <person name="Rohde M."/>
            <person name="Tindall B.J."/>
            <person name="Sikorski J."/>
            <person name="Goker M."/>
            <person name="Detter J.C."/>
            <person name="Bristow J."/>
            <person name="Eisen J.A."/>
            <person name="Markowitz V."/>
            <person name="Hugenholtz P."/>
            <person name="Kyrpides N.C."/>
            <person name="Klenk H.P."/>
            <person name="Woyke T."/>
        </authorList>
    </citation>
    <scope>NUCLEOTIDE SEQUENCE [LARGE SCALE GENOMIC DNA]</scope>
    <source>
        <strain evidence="7">DSM 14884 / JCM 11576 / T1</strain>
    </source>
</reference>
<evidence type="ECO:0000256" key="5">
    <source>
        <dbReference type="HAMAP-Rule" id="MF_00374"/>
    </source>
</evidence>
<evidence type="ECO:0000313" key="6">
    <source>
        <dbReference type="EMBL" id="AEB12453.1"/>
    </source>
</evidence>
<dbReference type="CDD" id="cd00427">
    <property type="entry name" value="Ribosomal_L29_HIP"/>
    <property type="match status" value="1"/>
</dbReference>
<dbReference type="PANTHER" id="PTHR10916:SF0">
    <property type="entry name" value="LARGE RIBOSOMAL SUBUNIT PROTEIN UL29C"/>
    <property type="match status" value="1"/>
</dbReference>
<dbReference type="eggNOG" id="COG0255">
    <property type="taxonomic scope" value="Bacteria"/>
</dbReference>
<dbReference type="STRING" id="869210.Marky_1718"/>
<dbReference type="GO" id="GO:0006412">
    <property type="term" value="P:translation"/>
    <property type="evidence" value="ECO:0007669"/>
    <property type="project" value="UniProtKB-UniRule"/>
</dbReference>
<organism evidence="6 7">
    <name type="scientific">Marinithermus hydrothermalis (strain DSM 14884 / JCM 11576 / T1)</name>
    <dbReference type="NCBI Taxonomy" id="869210"/>
    <lineage>
        <taxon>Bacteria</taxon>
        <taxon>Thermotogati</taxon>
        <taxon>Deinococcota</taxon>
        <taxon>Deinococci</taxon>
        <taxon>Thermales</taxon>
        <taxon>Thermaceae</taxon>
        <taxon>Marinithermus</taxon>
    </lineage>
</organism>
<evidence type="ECO:0000256" key="4">
    <source>
        <dbReference type="ARBA" id="ARBA00035204"/>
    </source>
</evidence>
<dbReference type="AlphaFoldDB" id="F2NMR9"/>
<dbReference type="InterPro" id="IPR001854">
    <property type="entry name" value="Ribosomal_uL29"/>
</dbReference>
<name>F2NMR9_MARHT</name>
<protein>
    <recommendedName>
        <fullName evidence="4 5">Large ribosomal subunit protein uL29</fullName>
    </recommendedName>
</protein>
<dbReference type="Proteomes" id="UP000007030">
    <property type="component" value="Chromosome"/>
</dbReference>
<dbReference type="GO" id="GO:0022625">
    <property type="term" value="C:cytosolic large ribosomal subunit"/>
    <property type="evidence" value="ECO:0007669"/>
    <property type="project" value="TreeGrafter"/>
</dbReference>
<evidence type="ECO:0000256" key="2">
    <source>
        <dbReference type="ARBA" id="ARBA00022980"/>
    </source>
</evidence>
<dbReference type="Gene3D" id="1.10.287.310">
    <property type="match status" value="1"/>
</dbReference>
<keyword evidence="2 5" id="KW-0689">Ribosomal protein</keyword>
<sequence length="68" mass="8167">MPTMKPSEIRKLSPAEIRKRVQEKKRELMELRFQASIGQLSQNHRIRETKREIARLLTILREKELGIR</sequence>
<comment type="similarity">
    <text evidence="1 5">Belongs to the universal ribosomal protein uL29 family.</text>
</comment>
<dbReference type="PROSITE" id="PS00579">
    <property type="entry name" value="RIBOSOMAL_L29"/>
    <property type="match status" value="1"/>
</dbReference>